<organism evidence="2 3">
    <name type="scientific">Naumannella cuiyingiana</name>
    <dbReference type="NCBI Taxonomy" id="1347891"/>
    <lineage>
        <taxon>Bacteria</taxon>
        <taxon>Bacillati</taxon>
        <taxon>Actinomycetota</taxon>
        <taxon>Actinomycetes</taxon>
        <taxon>Propionibacteriales</taxon>
        <taxon>Propionibacteriaceae</taxon>
        <taxon>Naumannella</taxon>
    </lineage>
</organism>
<feature type="transmembrane region" description="Helical" evidence="1">
    <location>
        <begin position="159"/>
        <end position="178"/>
    </location>
</feature>
<dbReference type="InterPro" id="IPR007163">
    <property type="entry name" value="VCA0040-like"/>
</dbReference>
<gene>
    <name evidence="2" type="ORF">GGQ54_003161</name>
</gene>
<comment type="caution">
    <text evidence="2">The sequence shown here is derived from an EMBL/GenBank/DDBJ whole genome shotgun (WGS) entry which is preliminary data.</text>
</comment>
<dbReference type="PANTHER" id="PTHR37308:SF1">
    <property type="entry name" value="POLYPRENYL-PHOSPHATE TRANSPORTER"/>
    <property type="match status" value="1"/>
</dbReference>
<dbReference type="RefSeq" id="WP_179446239.1">
    <property type="nucleotide sequence ID" value="NZ_JACBZS010000001.1"/>
</dbReference>
<dbReference type="AlphaFoldDB" id="A0A7Z0DC39"/>
<evidence type="ECO:0000256" key="1">
    <source>
        <dbReference type="SAM" id="Phobius"/>
    </source>
</evidence>
<protein>
    <submittedName>
        <fullName evidence="2">Putative membrane protein</fullName>
    </submittedName>
</protein>
<accession>A0A7Z0DC39</accession>
<dbReference type="Proteomes" id="UP000527616">
    <property type="component" value="Unassembled WGS sequence"/>
</dbReference>
<evidence type="ECO:0000313" key="2">
    <source>
        <dbReference type="EMBL" id="NYI72601.1"/>
    </source>
</evidence>
<evidence type="ECO:0000313" key="3">
    <source>
        <dbReference type="Proteomes" id="UP000527616"/>
    </source>
</evidence>
<keyword evidence="3" id="KW-1185">Reference proteome</keyword>
<keyword evidence="1" id="KW-0812">Transmembrane</keyword>
<feature type="transmembrane region" description="Helical" evidence="1">
    <location>
        <begin position="235"/>
        <end position="257"/>
    </location>
</feature>
<keyword evidence="1" id="KW-0472">Membrane</keyword>
<feature type="transmembrane region" description="Helical" evidence="1">
    <location>
        <begin position="298"/>
        <end position="317"/>
    </location>
</feature>
<name>A0A7Z0DC39_9ACTN</name>
<proteinExistence type="predicted"/>
<reference evidence="2 3" key="1">
    <citation type="submission" date="2020-07" db="EMBL/GenBank/DDBJ databases">
        <title>Sequencing the genomes of 1000 actinobacteria strains.</title>
        <authorList>
            <person name="Klenk H.-P."/>
        </authorList>
    </citation>
    <scope>NUCLEOTIDE SEQUENCE [LARGE SCALE GENOMIC DNA]</scope>
    <source>
        <strain evidence="2 3">DSM 103164</strain>
    </source>
</reference>
<dbReference type="EMBL" id="JACBZS010000001">
    <property type="protein sequence ID" value="NYI72601.1"/>
    <property type="molecule type" value="Genomic_DNA"/>
</dbReference>
<feature type="transmembrane region" description="Helical" evidence="1">
    <location>
        <begin position="96"/>
        <end position="119"/>
    </location>
</feature>
<sequence length="331" mass="34558">MTSSARPLTPADRAGSSRPSLLGLLGNWLRGILIGMAELVPGVSGGTVALVVGCYDDLIGSAAKVVRGFVSLIRPPHGQTRGAAFRSELGDVRWSLVIPALIGMGTAIVALSGIMHGFVEDSPELSRALFAGMVLASLLVPISMLRTQTRAPGGAGRRVLEFAVVAAAAVALFLLLGLRDPARSATEPPLPLVFLAAAIAICALVVPGVSGSFLLLAMGLYAPTLAAVSDRNASYLGVFALGAIVGLATFVQVLSWLLREHRRWTLLVMLGLMAGSLRALWPWQGADGSFRAPGPDPWPAVGLFVLGVAVVLVLWLVERRMTPQPKPARAA</sequence>
<dbReference type="Pfam" id="PF04018">
    <property type="entry name" value="VCA0040-like"/>
    <property type="match status" value="1"/>
</dbReference>
<keyword evidence="1" id="KW-1133">Transmembrane helix</keyword>
<feature type="transmembrane region" description="Helical" evidence="1">
    <location>
        <begin position="190"/>
        <end position="206"/>
    </location>
</feature>
<dbReference type="PANTHER" id="PTHR37308">
    <property type="entry name" value="INTEGRAL MEMBRANE PROTEIN"/>
    <property type="match status" value="1"/>
</dbReference>
<feature type="transmembrane region" description="Helical" evidence="1">
    <location>
        <begin position="125"/>
        <end position="147"/>
    </location>
</feature>